<dbReference type="Gene3D" id="2.130.10.10">
    <property type="entry name" value="YVTN repeat-like/Quinoprotein amine dehydrogenase"/>
    <property type="match status" value="2"/>
</dbReference>
<dbReference type="PRINTS" id="PR00320">
    <property type="entry name" value="GPROTEINBRPT"/>
</dbReference>
<dbReference type="SMART" id="SM00667">
    <property type="entry name" value="LisH"/>
    <property type="match status" value="1"/>
</dbReference>
<dbReference type="PROSITE" id="PS50896">
    <property type="entry name" value="LISH"/>
    <property type="match status" value="1"/>
</dbReference>
<dbReference type="PANTHER" id="PTHR22838">
    <property type="entry name" value="WD REPEAT PROTEIN 26-RELATED"/>
    <property type="match status" value="1"/>
</dbReference>
<keyword evidence="5" id="KW-1185">Reference proteome</keyword>
<keyword evidence="2" id="KW-0677">Repeat</keyword>
<reference evidence="6" key="1">
    <citation type="submission" date="2025-08" db="UniProtKB">
        <authorList>
            <consortium name="RefSeq"/>
        </authorList>
    </citation>
    <scope>IDENTIFICATION</scope>
</reference>
<keyword evidence="1 3" id="KW-0853">WD repeat</keyword>
<proteinExistence type="predicted"/>
<evidence type="ECO:0000313" key="5">
    <source>
        <dbReference type="Proteomes" id="UP001652625"/>
    </source>
</evidence>
<dbReference type="Pfam" id="PF00400">
    <property type="entry name" value="WD40"/>
    <property type="match status" value="4"/>
</dbReference>
<dbReference type="SMART" id="SM00668">
    <property type="entry name" value="CTLH"/>
    <property type="match status" value="1"/>
</dbReference>
<dbReference type="InterPro" id="IPR001680">
    <property type="entry name" value="WD40_rpt"/>
</dbReference>
<dbReference type="RefSeq" id="XP_065661040.1">
    <property type="nucleotide sequence ID" value="XM_065804968.1"/>
</dbReference>
<feature type="repeat" description="WD" evidence="3">
    <location>
        <begin position="262"/>
        <end position="303"/>
    </location>
</feature>
<dbReference type="Pfam" id="PF23627">
    <property type="entry name" value="LisH_WDR26"/>
    <property type="match status" value="1"/>
</dbReference>
<evidence type="ECO:0000313" key="6">
    <source>
        <dbReference type="RefSeq" id="XP_065661040.1"/>
    </source>
</evidence>
<dbReference type="Proteomes" id="UP001652625">
    <property type="component" value="Chromosome 09"/>
</dbReference>
<name>A0ABM4CH35_HYDVU</name>
<dbReference type="PANTHER" id="PTHR22838:SF0">
    <property type="entry name" value="WD REPEAT-CONTAINING PROTEIN 26"/>
    <property type="match status" value="1"/>
</dbReference>
<dbReference type="SMART" id="SM00320">
    <property type="entry name" value="WD40"/>
    <property type="match status" value="6"/>
</dbReference>
<evidence type="ECO:0000256" key="2">
    <source>
        <dbReference type="ARBA" id="ARBA00022737"/>
    </source>
</evidence>
<dbReference type="InterPro" id="IPR051350">
    <property type="entry name" value="WD_repeat-ST_regulator"/>
</dbReference>
<dbReference type="PROSITE" id="PS50294">
    <property type="entry name" value="WD_REPEATS_REGION"/>
    <property type="match status" value="2"/>
</dbReference>
<dbReference type="GeneID" id="100213242"/>
<dbReference type="PROSITE" id="PS50897">
    <property type="entry name" value="CTLH"/>
    <property type="match status" value="1"/>
</dbReference>
<dbReference type="InterPro" id="IPR020472">
    <property type="entry name" value="WD40_PAC1"/>
</dbReference>
<dbReference type="SUPFAM" id="SSF50978">
    <property type="entry name" value="WD40 repeat-like"/>
    <property type="match status" value="1"/>
</dbReference>
<organism evidence="5 6">
    <name type="scientific">Hydra vulgaris</name>
    <name type="common">Hydra</name>
    <name type="synonym">Hydra attenuata</name>
    <dbReference type="NCBI Taxonomy" id="6087"/>
    <lineage>
        <taxon>Eukaryota</taxon>
        <taxon>Metazoa</taxon>
        <taxon>Cnidaria</taxon>
        <taxon>Hydrozoa</taxon>
        <taxon>Hydroidolina</taxon>
        <taxon>Anthoathecata</taxon>
        <taxon>Aplanulata</taxon>
        <taxon>Hydridae</taxon>
        <taxon>Hydra</taxon>
    </lineage>
</organism>
<dbReference type="InterPro" id="IPR015943">
    <property type="entry name" value="WD40/YVTN_repeat-like_dom_sf"/>
</dbReference>
<dbReference type="InterPro" id="IPR036322">
    <property type="entry name" value="WD40_repeat_dom_sf"/>
</dbReference>
<dbReference type="PROSITE" id="PS50082">
    <property type="entry name" value="WD_REPEATS_2"/>
    <property type="match status" value="3"/>
</dbReference>
<accession>A0ABM4CH35</accession>
<dbReference type="InterPro" id="IPR006594">
    <property type="entry name" value="LisH"/>
</dbReference>
<protein>
    <submittedName>
        <fullName evidence="6">WD repeat-containing protein 26 isoform X2</fullName>
    </submittedName>
</protein>
<dbReference type="InterPro" id="IPR006595">
    <property type="entry name" value="CTLH_C"/>
</dbReference>
<evidence type="ECO:0000256" key="1">
    <source>
        <dbReference type="ARBA" id="ARBA00022574"/>
    </source>
</evidence>
<dbReference type="PROSITE" id="PS00678">
    <property type="entry name" value="WD_REPEATS_1"/>
    <property type="match status" value="1"/>
</dbReference>
<evidence type="ECO:0000256" key="3">
    <source>
        <dbReference type="PROSITE-ProRule" id="PRU00221"/>
    </source>
</evidence>
<evidence type="ECO:0000259" key="4">
    <source>
        <dbReference type="PROSITE" id="PS50897"/>
    </source>
</evidence>
<dbReference type="InterPro" id="IPR019775">
    <property type="entry name" value="WD40_repeat_CS"/>
</dbReference>
<gene>
    <name evidence="6" type="primary">LOC100213242</name>
</gene>
<feature type="domain" description="CTLH" evidence="4">
    <location>
        <begin position="83"/>
        <end position="142"/>
    </location>
</feature>
<feature type="repeat" description="WD" evidence="3">
    <location>
        <begin position="517"/>
        <end position="549"/>
    </location>
</feature>
<sequence length="563" mass="63793">MKNQTSTDSNDNGEIICELVQNGVTDFNTDKLVALKESNFHIKRKALSRHDEEVIRIIGQHLKHLGFNKTVDCLIKESGCELENLSASKFCEYCLSGAWSKAENVLKELKPYLENEDNYVKMKFILLEQKFLEFLEDNCVLDALHCLRIEMSPLKFNVERVHELSSLLMCASVDDLFSQAKWEGKGVVTRQRLVEKLLAFLPPSVMLPLHRLETLIAQAFELQREKCLFHNSSTSIDIRETSIIVDHQCSRDSFPSETRQILSDHCDEVLFLRFSNNGKFLATGSKDMMVIIWEVKSSGLEKLHVLNGHSYGISYLAWSPNDVYLIACGPEDCCEIWLWQVQTATLHRHISHSPDDSLTCCSWYSDSKRFVVGGIRGQFYQCDLDGNILESWDGVRVNCLHVINEKTVLASDTHHRIKAYSFEEIVDKSVLQESHAIMSFTASKDNSKVILNISNQGVNLWDVKCKMLVRRFRGVVYGSFIIHSCFGGANDDFIASGSEDNTVYIWHHTKETPILTLHGHTGTVNCVHWNPTNPGMLASASDDGTVRIWMPLQSKSSADDSTS</sequence>
<feature type="repeat" description="WD" evidence="3">
    <location>
        <begin position="306"/>
        <end position="337"/>
    </location>
</feature>